<proteinExistence type="predicted"/>
<dbReference type="EMBL" id="JBJQND010000014">
    <property type="protein sequence ID" value="KAL3853907.1"/>
    <property type="molecule type" value="Genomic_DNA"/>
</dbReference>
<organism evidence="2 3">
    <name type="scientific">Sinanodonta woodiana</name>
    <name type="common">Chinese pond mussel</name>
    <name type="synonym">Anodonta woodiana</name>
    <dbReference type="NCBI Taxonomy" id="1069815"/>
    <lineage>
        <taxon>Eukaryota</taxon>
        <taxon>Metazoa</taxon>
        <taxon>Spiralia</taxon>
        <taxon>Lophotrochozoa</taxon>
        <taxon>Mollusca</taxon>
        <taxon>Bivalvia</taxon>
        <taxon>Autobranchia</taxon>
        <taxon>Heteroconchia</taxon>
        <taxon>Palaeoheterodonta</taxon>
        <taxon>Unionida</taxon>
        <taxon>Unionoidea</taxon>
        <taxon>Unionidae</taxon>
        <taxon>Unioninae</taxon>
        <taxon>Sinanodonta</taxon>
    </lineage>
</organism>
<name>A0ABD3UWR1_SINWO</name>
<gene>
    <name evidence="2" type="ORF">ACJMK2_013203</name>
</gene>
<protein>
    <submittedName>
        <fullName evidence="2">Uncharacterized protein</fullName>
    </submittedName>
</protein>
<keyword evidence="3" id="KW-1185">Reference proteome</keyword>
<evidence type="ECO:0000313" key="2">
    <source>
        <dbReference type="EMBL" id="KAL3853907.1"/>
    </source>
</evidence>
<comment type="caution">
    <text evidence="2">The sequence shown here is derived from an EMBL/GenBank/DDBJ whole genome shotgun (WGS) entry which is preliminary data.</text>
</comment>
<dbReference type="Proteomes" id="UP001634394">
    <property type="component" value="Unassembled WGS sequence"/>
</dbReference>
<feature type="non-terminal residue" evidence="2">
    <location>
        <position position="359"/>
    </location>
</feature>
<evidence type="ECO:0000256" key="1">
    <source>
        <dbReference type="SAM" id="MobiDB-lite"/>
    </source>
</evidence>
<feature type="compositionally biased region" description="Low complexity" evidence="1">
    <location>
        <begin position="236"/>
        <end position="259"/>
    </location>
</feature>
<accession>A0ABD3UWR1</accession>
<sequence>MATAANLFFADRVSGPVIQSSNTFSDPDHNGNNHLKRRYLMLGGNYNYQNQNQYIHIGNNSHYSQQLCSNYHEYNTLLQLKDNKSCLRATDVWPLLEALSEHNTNEGPKCRVHIINLLSAAFGNIDTSPDYCQCHGYVKVSHFPNRDYEIFQNCWNVGQSGNNYYHKIYNEYYNDDDSYGRQCTHHHIWHLLSQITDVHCQRNLIINLADTFRHYIPDFECSQVSSANQFTHQVGSSTSTPTTTHTPGTTTMDTPQTTQTRDIHTCDKYATVTNLLHQTVLSHPAASDCSPNDHRSSEALVLQLCHTNNIHSWIKGPAVLENCPQIPLYSPVATFFQDSFIPLGGQAGIFLGCIPNGFK</sequence>
<reference evidence="2 3" key="1">
    <citation type="submission" date="2024-11" db="EMBL/GenBank/DDBJ databases">
        <title>Chromosome-level genome assembly of the freshwater bivalve Anodonta woodiana.</title>
        <authorList>
            <person name="Chen X."/>
        </authorList>
    </citation>
    <scope>NUCLEOTIDE SEQUENCE [LARGE SCALE GENOMIC DNA]</scope>
    <source>
        <strain evidence="2">MN2024</strain>
        <tissue evidence="2">Gills</tissue>
    </source>
</reference>
<dbReference type="AlphaFoldDB" id="A0ABD3UWR1"/>
<evidence type="ECO:0000313" key="3">
    <source>
        <dbReference type="Proteomes" id="UP001634394"/>
    </source>
</evidence>
<feature type="region of interest" description="Disordered" evidence="1">
    <location>
        <begin position="233"/>
        <end position="259"/>
    </location>
</feature>